<comment type="similarity">
    <text evidence="1">Belongs to the Gfa family.</text>
</comment>
<dbReference type="Proteomes" id="UP000051936">
    <property type="component" value="Unassembled WGS sequence"/>
</dbReference>
<dbReference type="AlphaFoldDB" id="A0A0R3DL65"/>
<keyword evidence="4" id="KW-0456">Lyase</keyword>
<dbReference type="STRING" id="989370.AOQ71_18670"/>
<evidence type="ECO:0000259" key="5">
    <source>
        <dbReference type="PROSITE" id="PS51891"/>
    </source>
</evidence>
<sequence length="141" mass="15175">MTIYSGKCFCEAVEIEAEGAPEAMGYCHCSSCRSWSAAPVNAFTLWKPQNVRVTKGAEFVATYAQSELSHRQYCKGCGGHLMCDHPPLGLVDVYAATLPTLKFAPGVHVNYSETVLPIRDGLPKLKDFPAEFGGSGVAVSE</sequence>
<evidence type="ECO:0000256" key="2">
    <source>
        <dbReference type="ARBA" id="ARBA00022723"/>
    </source>
</evidence>
<keyword evidence="7" id="KW-1185">Reference proteome</keyword>
<dbReference type="EMBL" id="LJYG01000083">
    <property type="protein sequence ID" value="KRQ10385.1"/>
    <property type="molecule type" value="Genomic_DNA"/>
</dbReference>
<dbReference type="GO" id="GO:0016846">
    <property type="term" value="F:carbon-sulfur lyase activity"/>
    <property type="evidence" value="ECO:0007669"/>
    <property type="project" value="InterPro"/>
</dbReference>
<keyword evidence="3" id="KW-0862">Zinc</keyword>
<dbReference type="OrthoDB" id="9807246at2"/>
<evidence type="ECO:0000313" key="7">
    <source>
        <dbReference type="Proteomes" id="UP000051936"/>
    </source>
</evidence>
<gene>
    <name evidence="6" type="ORF">AOQ71_18670</name>
</gene>
<dbReference type="Pfam" id="PF04828">
    <property type="entry name" value="GFA"/>
    <property type="match status" value="1"/>
</dbReference>
<evidence type="ECO:0000313" key="6">
    <source>
        <dbReference type="EMBL" id="KRQ10385.1"/>
    </source>
</evidence>
<evidence type="ECO:0000256" key="4">
    <source>
        <dbReference type="ARBA" id="ARBA00023239"/>
    </source>
</evidence>
<feature type="domain" description="CENP-V/GFA" evidence="5">
    <location>
        <begin position="4"/>
        <end position="112"/>
    </location>
</feature>
<name>A0A0R3DL65_9BRAD</name>
<reference evidence="6 7" key="1">
    <citation type="submission" date="2015-09" db="EMBL/GenBank/DDBJ databases">
        <title>Draft Genome Sequence of Bradyrhizobium manausense Strain BR 3351T, a Novel Symbiotic Nitrogen-Fixing Alphaproteobacterium Isolated from Brazilian Amazon Rain Forest.</title>
        <authorList>
            <person name="De Araujo J.L."/>
            <person name="Zilli J.E."/>
        </authorList>
    </citation>
    <scope>NUCLEOTIDE SEQUENCE [LARGE SCALE GENOMIC DNA]</scope>
    <source>
        <strain evidence="6 7">BR3351</strain>
    </source>
</reference>
<accession>A0A0R3DL65</accession>
<dbReference type="PANTHER" id="PTHR33337:SF40">
    <property type="entry name" value="CENP-V_GFA DOMAIN-CONTAINING PROTEIN-RELATED"/>
    <property type="match status" value="1"/>
</dbReference>
<comment type="caution">
    <text evidence="6">The sequence shown here is derived from an EMBL/GenBank/DDBJ whole genome shotgun (WGS) entry which is preliminary data.</text>
</comment>
<dbReference type="Gene3D" id="3.90.1590.10">
    <property type="entry name" value="glutathione-dependent formaldehyde- activating enzyme (gfa)"/>
    <property type="match status" value="1"/>
</dbReference>
<dbReference type="GO" id="GO:0046872">
    <property type="term" value="F:metal ion binding"/>
    <property type="evidence" value="ECO:0007669"/>
    <property type="project" value="UniProtKB-KW"/>
</dbReference>
<evidence type="ECO:0000256" key="3">
    <source>
        <dbReference type="ARBA" id="ARBA00022833"/>
    </source>
</evidence>
<keyword evidence="2" id="KW-0479">Metal-binding</keyword>
<evidence type="ECO:0000256" key="1">
    <source>
        <dbReference type="ARBA" id="ARBA00005495"/>
    </source>
</evidence>
<dbReference type="InterPro" id="IPR011057">
    <property type="entry name" value="Mss4-like_sf"/>
</dbReference>
<organism evidence="6 7">
    <name type="scientific">Bradyrhizobium manausense</name>
    <dbReference type="NCBI Taxonomy" id="989370"/>
    <lineage>
        <taxon>Bacteria</taxon>
        <taxon>Pseudomonadati</taxon>
        <taxon>Pseudomonadota</taxon>
        <taxon>Alphaproteobacteria</taxon>
        <taxon>Hyphomicrobiales</taxon>
        <taxon>Nitrobacteraceae</taxon>
        <taxon>Bradyrhizobium</taxon>
    </lineage>
</organism>
<dbReference type="InterPro" id="IPR006913">
    <property type="entry name" value="CENP-V/GFA"/>
</dbReference>
<dbReference type="RefSeq" id="WP_057749013.1">
    <property type="nucleotide sequence ID" value="NZ_LJYG01000083.1"/>
</dbReference>
<dbReference type="PANTHER" id="PTHR33337">
    <property type="entry name" value="GFA DOMAIN-CONTAINING PROTEIN"/>
    <property type="match status" value="1"/>
</dbReference>
<proteinExistence type="inferred from homology"/>
<dbReference type="SUPFAM" id="SSF51316">
    <property type="entry name" value="Mss4-like"/>
    <property type="match status" value="1"/>
</dbReference>
<protein>
    <submittedName>
        <fullName evidence="6">Aldehyde-activating protein</fullName>
    </submittedName>
</protein>
<dbReference type="PROSITE" id="PS51891">
    <property type="entry name" value="CENP_V_GFA"/>
    <property type="match status" value="1"/>
</dbReference>